<dbReference type="InterPro" id="IPR007409">
    <property type="entry name" value="Restrct_endonuc_type1_HsdR_N"/>
</dbReference>
<gene>
    <name evidence="14" type="ORF">GCM10023116_38390</name>
</gene>
<dbReference type="SMART" id="SM00487">
    <property type="entry name" value="DEXDc"/>
    <property type="match status" value="1"/>
</dbReference>
<evidence type="ECO:0000256" key="5">
    <source>
        <dbReference type="ARBA" id="ARBA00022747"/>
    </source>
</evidence>
<dbReference type="CDD" id="cd18800">
    <property type="entry name" value="SF2_C_EcoR124I-like"/>
    <property type="match status" value="1"/>
</dbReference>
<feature type="coiled-coil region" evidence="11">
    <location>
        <begin position="999"/>
        <end position="1026"/>
    </location>
</feature>
<evidence type="ECO:0000259" key="13">
    <source>
        <dbReference type="PROSITE" id="PS51192"/>
    </source>
</evidence>
<dbReference type="Pfam" id="PF11867">
    <property type="entry name" value="T1RH-like_C"/>
    <property type="match status" value="1"/>
</dbReference>
<comment type="caution">
    <text evidence="14">The sequence shown here is derived from an EMBL/GenBank/DDBJ whole genome shotgun (WGS) entry which is preliminary data.</text>
</comment>
<dbReference type="InterPro" id="IPR021810">
    <property type="entry name" value="T1RH-like_C"/>
</dbReference>
<comment type="similarity">
    <text evidence="2 10">Belongs to the HsdR family.</text>
</comment>
<dbReference type="InterPro" id="IPR055180">
    <property type="entry name" value="HsdR_RecA-like_helicase_dom_2"/>
</dbReference>
<comment type="catalytic activity">
    <reaction evidence="1 10">
        <text>Endonucleolytic cleavage of DNA to give random double-stranded fragments with terminal 5'-phosphates, ATP is simultaneously hydrolyzed.</text>
        <dbReference type="EC" id="3.1.21.3"/>
    </reaction>
</comment>
<comment type="function">
    <text evidence="10">Subunit R is required for both nuclease and ATPase activities, but not for modification.</text>
</comment>
<evidence type="ECO:0000256" key="2">
    <source>
        <dbReference type="ARBA" id="ARBA00008598"/>
    </source>
</evidence>
<dbReference type="InterPro" id="IPR004473">
    <property type="entry name" value="Restrct_endonuc_typeI_HsdR"/>
</dbReference>
<dbReference type="RefSeq" id="WP_345197954.1">
    <property type="nucleotide sequence ID" value="NZ_BAABFL010000456.1"/>
</dbReference>
<keyword evidence="8 10" id="KW-0067">ATP-binding</keyword>
<keyword evidence="7 10" id="KW-0378">Hydrolase</keyword>
<dbReference type="Gene3D" id="3.40.50.300">
    <property type="entry name" value="P-loop containing nucleotide triphosphate hydrolases"/>
    <property type="match status" value="2"/>
</dbReference>
<dbReference type="SUPFAM" id="SSF52540">
    <property type="entry name" value="P-loop containing nucleoside triphosphate hydrolases"/>
    <property type="match status" value="2"/>
</dbReference>
<reference evidence="15" key="1">
    <citation type="journal article" date="2019" name="Int. J. Syst. Evol. Microbiol.">
        <title>The Global Catalogue of Microorganisms (GCM) 10K type strain sequencing project: providing services to taxonomists for standard genome sequencing and annotation.</title>
        <authorList>
            <consortium name="The Broad Institute Genomics Platform"/>
            <consortium name="The Broad Institute Genome Sequencing Center for Infectious Disease"/>
            <person name="Wu L."/>
            <person name="Ma J."/>
        </authorList>
    </citation>
    <scope>NUCLEOTIDE SEQUENCE [LARGE SCALE GENOMIC DNA]</scope>
    <source>
        <strain evidence="15">JCM 17805</strain>
    </source>
</reference>
<keyword evidence="3" id="KW-0540">Nuclease</keyword>
<keyword evidence="15" id="KW-1185">Reference proteome</keyword>
<keyword evidence="11" id="KW-0175">Coiled coil</keyword>
<dbReference type="PANTHER" id="PTHR30195">
    <property type="entry name" value="TYPE I SITE-SPECIFIC DEOXYRIBONUCLEASE PROTEIN SUBUNIT M AND R"/>
    <property type="match status" value="1"/>
</dbReference>
<evidence type="ECO:0000256" key="1">
    <source>
        <dbReference type="ARBA" id="ARBA00000851"/>
    </source>
</evidence>
<dbReference type="CDD" id="cd22332">
    <property type="entry name" value="HsdR_N"/>
    <property type="match status" value="1"/>
</dbReference>
<evidence type="ECO:0000256" key="8">
    <source>
        <dbReference type="ARBA" id="ARBA00022840"/>
    </source>
</evidence>
<evidence type="ECO:0000256" key="4">
    <source>
        <dbReference type="ARBA" id="ARBA00022741"/>
    </source>
</evidence>
<organism evidence="14 15">
    <name type="scientific">Kistimonas scapharcae</name>
    <dbReference type="NCBI Taxonomy" id="1036133"/>
    <lineage>
        <taxon>Bacteria</taxon>
        <taxon>Pseudomonadati</taxon>
        <taxon>Pseudomonadota</taxon>
        <taxon>Gammaproteobacteria</taxon>
        <taxon>Oceanospirillales</taxon>
        <taxon>Endozoicomonadaceae</taxon>
        <taxon>Kistimonas</taxon>
    </lineage>
</organism>
<dbReference type="InterPro" id="IPR014001">
    <property type="entry name" value="Helicase_ATP-bd"/>
</dbReference>
<dbReference type="InterPro" id="IPR040980">
    <property type="entry name" value="SWI2_SNF2"/>
</dbReference>
<dbReference type="GO" id="GO:0004519">
    <property type="term" value="F:endonuclease activity"/>
    <property type="evidence" value="ECO:0007669"/>
    <property type="project" value="UniProtKB-KW"/>
</dbReference>
<dbReference type="PANTHER" id="PTHR30195:SF15">
    <property type="entry name" value="TYPE I RESTRICTION ENZYME HINDI ENDONUCLEASE SUBUNIT"/>
    <property type="match status" value="1"/>
</dbReference>
<dbReference type="Pfam" id="PF22679">
    <property type="entry name" value="T1R_D3-like"/>
    <property type="match status" value="1"/>
</dbReference>
<evidence type="ECO:0000256" key="12">
    <source>
        <dbReference type="SAM" id="MobiDB-lite"/>
    </source>
</evidence>
<evidence type="ECO:0000256" key="11">
    <source>
        <dbReference type="SAM" id="Coils"/>
    </source>
</evidence>
<feature type="domain" description="Helicase ATP-binding" evidence="13">
    <location>
        <begin position="284"/>
        <end position="449"/>
    </location>
</feature>
<dbReference type="InterPro" id="IPR027417">
    <property type="entry name" value="P-loop_NTPase"/>
</dbReference>
<keyword evidence="4 10" id="KW-0547">Nucleotide-binding</keyword>
<evidence type="ECO:0000256" key="10">
    <source>
        <dbReference type="RuleBase" id="RU364115"/>
    </source>
</evidence>
<name>A0ABP8V693_9GAMM</name>
<dbReference type="NCBIfam" id="TIGR00348">
    <property type="entry name" value="hsdR"/>
    <property type="match status" value="1"/>
</dbReference>
<evidence type="ECO:0000256" key="6">
    <source>
        <dbReference type="ARBA" id="ARBA00022759"/>
    </source>
</evidence>
<proteinExistence type="inferred from homology"/>
<evidence type="ECO:0000256" key="9">
    <source>
        <dbReference type="ARBA" id="ARBA00023125"/>
    </source>
</evidence>
<dbReference type="Gene3D" id="3.90.1570.50">
    <property type="match status" value="1"/>
</dbReference>
<dbReference type="Pfam" id="PF04313">
    <property type="entry name" value="HSDR_N"/>
    <property type="match status" value="1"/>
</dbReference>
<protein>
    <recommendedName>
        <fullName evidence="10">Type I restriction enzyme endonuclease subunit</fullName>
        <shortName evidence="10">R protein</shortName>
        <ecNumber evidence="10">3.1.21.3</ecNumber>
    </recommendedName>
</protein>
<accession>A0ABP8V693</accession>
<dbReference type="Proteomes" id="UP001500604">
    <property type="component" value="Unassembled WGS sequence"/>
</dbReference>
<keyword evidence="6 14" id="KW-0255">Endonuclease</keyword>
<dbReference type="Pfam" id="PF18766">
    <property type="entry name" value="SWI2_SNF2"/>
    <property type="match status" value="1"/>
</dbReference>
<keyword evidence="5 10" id="KW-0680">Restriction system</keyword>
<dbReference type="InterPro" id="IPR051268">
    <property type="entry name" value="Type-I_R_enzyme_R_subunit"/>
</dbReference>
<dbReference type="PROSITE" id="PS51192">
    <property type="entry name" value="HELICASE_ATP_BIND_1"/>
    <property type="match status" value="1"/>
</dbReference>
<evidence type="ECO:0000256" key="7">
    <source>
        <dbReference type="ARBA" id="ARBA00022801"/>
    </source>
</evidence>
<dbReference type="EMBL" id="BAABFL010000456">
    <property type="protein sequence ID" value="GAA4651555.1"/>
    <property type="molecule type" value="Genomic_DNA"/>
</dbReference>
<dbReference type="CDD" id="cd18030">
    <property type="entry name" value="DEXHc_RE_I_HsdR"/>
    <property type="match status" value="1"/>
</dbReference>
<sequence>MDKNSEDILVQKTTADYLSNELQWDESIYAMNERLGPEGTLGRNSERDMVLTRYLGEKLMELNPGLPEKAYQDALKIIAAESSSANMQAANREKAKLHKDGVEVTFQDDKGKRITKRLMLFDFANPENNHFLVVRELWVQGEVYRRRPDIVGFVNGIPLVHIELKNVDKDVQEAYEKNLLDYKDTIPNLFHHNGVVILGNGLEAKIGSISSKYEHFNHWKRLHEDEAGIVDMETLLKGTCGKTELLDIVENFIVFDESSGDLVKIVARNHQFLGVNEAIRAVPERKEREGKLGVFWHTQGSGKSYSLLFYARKIHRKQGGNFTFLILTDREDLDDQIYDTFVGCGLANDEKDPCRAKSGVHLKTLLGEQKPYIFTTIQKFNQKVDPDNPYSQRDDIIVISDEAHRSQYGDFATNMRTALPNANFIGFTGTPLFSEKEITQRVFGGYISTYDFKRAVDDGATVPFFYDARGDELVFKDDDGKKHSVSAPKGMNKKIADKLAELEIDDINVEQRLEKALKRDYHIITASNRLKQIAKDFVKHYANGWETGKAMIVCLDKITCARMYDLIQKYWQEHITFLESDLVNALDEQDKIWRQQQINWMKETLMALVISEEQGEVAKFREWGFDIIPHRKLMKTGFSLTEGKRLKIEDAFKKKDHPFRVSIVCAMWLTGFDVPTLSTLYLDKPLQAHTLMQAIARANRVAEGKNNGLIVDYCGILKSLRKALSTFAGRGDKGRGNDSEGGEQDPAPPKECLLDELKEALTMTCDFLGKQGFILNKLLEADGFERIAIIAEAKEAVNENDETRKRFSILARIVLKKFRACLNIPKALDYRDERDAINIIYKSLQNDQEKVDIGHIMRQLHAIVDDAIDTTDVSDSGARNDKPFDISKIDFERLRKEFEASNIQRTTVQNLKVAVEDRLKKLLFKNPLRTDFQEHYEKLVREYNQEKNRVVIEKTFEELLNLVKRIGDEEARALREGLDEETLALFDILKKPELSNREIKKIKQVAAELLNSLKAEQLKVANWRDKEGTRDAVRQRIYDFLYDDKTGLPVDNYEEDDIDMLTGVVYQHVYRAYPRLPSPVYATVQ</sequence>
<comment type="subunit">
    <text evidence="10">The type I restriction/modification system is composed of three polypeptides R, M and S.</text>
</comment>
<dbReference type="EC" id="3.1.21.3" evidence="10"/>
<evidence type="ECO:0000256" key="3">
    <source>
        <dbReference type="ARBA" id="ARBA00022722"/>
    </source>
</evidence>
<evidence type="ECO:0000313" key="14">
    <source>
        <dbReference type="EMBL" id="GAA4651555.1"/>
    </source>
</evidence>
<keyword evidence="9 10" id="KW-0238">DNA-binding</keyword>
<evidence type="ECO:0000313" key="15">
    <source>
        <dbReference type="Proteomes" id="UP001500604"/>
    </source>
</evidence>
<feature type="region of interest" description="Disordered" evidence="12">
    <location>
        <begin position="730"/>
        <end position="749"/>
    </location>
</feature>